<dbReference type="WBParaSite" id="PSU_v2.g16935.t1">
    <property type="protein sequence ID" value="PSU_v2.g16935.t1"/>
    <property type="gene ID" value="PSU_v2.g16935"/>
</dbReference>
<name>A0A914YHZ2_9BILA</name>
<dbReference type="AlphaFoldDB" id="A0A914YHZ2"/>
<accession>A0A914YHZ2</accession>
<dbReference type="Proteomes" id="UP000887577">
    <property type="component" value="Unplaced"/>
</dbReference>
<reference evidence="2" key="1">
    <citation type="submission" date="2022-11" db="UniProtKB">
        <authorList>
            <consortium name="WormBaseParasite"/>
        </authorList>
    </citation>
    <scope>IDENTIFICATION</scope>
</reference>
<proteinExistence type="predicted"/>
<sequence>MIEFCENDSVKDLEDSEDELFKIAHLYQIQQLMYFAVEKMAENIKNEKIADYIQLANLYDLHEFKKWCMQYAQRQNFVV</sequence>
<evidence type="ECO:0000313" key="2">
    <source>
        <dbReference type="WBParaSite" id="PSU_v2.g16935.t1"/>
    </source>
</evidence>
<organism evidence="1 2">
    <name type="scientific">Panagrolaimus superbus</name>
    <dbReference type="NCBI Taxonomy" id="310955"/>
    <lineage>
        <taxon>Eukaryota</taxon>
        <taxon>Metazoa</taxon>
        <taxon>Ecdysozoa</taxon>
        <taxon>Nematoda</taxon>
        <taxon>Chromadorea</taxon>
        <taxon>Rhabditida</taxon>
        <taxon>Tylenchina</taxon>
        <taxon>Panagrolaimomorpha</taxon>
        <taxon>Panagrolaimoidea</taxon>
        <taxon>Panagrolaimidae</taxon>
        <taxon>Panagrolaimus</taxon>
    </lineage>
</organism>
<protein>
    <submittedName>
        <fullName evidence="2">Uncharacterized protein</fullName>
    </submittedName>
</protein>
<keyword evidence="1" id="KW-1185">Reference proteome</keyword>
<dbReference type="Gene3D" id="3.30.710.10">
    <property type="entry name" value="Potassium Channel Kv1.1, Chain A"/>
    <property type="match status" value="1"/>
</dbReference>
<evidence type="ECO:0000313" key="1">
    <source>
        <dbReference type="Proteomes" id="UP000887577"/>
    </source>
</evidence>
<dbReference type="InterPro" id="IPR011333">
    <property type="entry name" value="SKP1/BTB/POZ_sf"/>
</dbReference>